<name>A0A448WYF0_9PLAT</name>
<feature type="region of interest" description="Disordered" evidence="1">
    <location>
        <begin position="53"/>
        <end position="82"/>
    </location>
</feature>
<feature type="compositionally biased region" description="Low complexity" evidence="1">
    <location>
        <begin position="70"/>
        <end position="82"/>
    </location>
</feature>
<dbReference type="EMBL" id="CAAALY010061158">
    <property type="protein sequence ID" value="VEL23289.1"/>
    <property type="molecule type" value="Genomic_DNA"/>
</dbReference>
<comment type="caution">
    <text evidence="2">The sequence shown here is derived from an EMBL/GenBank/DDBJ whole genome shotgun (WGS) entry which is preliminary data.</text>
</comment>
<protein>
    <submittedName>
        <fullName evidence="2">Uncharacterized protein</fullName>
    </submittedName>
</protein>
<keyword evidence="3" id="KW-1185">Reference proteome</keyword>
<feature type="region of interest" description="Disordered" evidence="1">
    <location>
        <begin position="107"/>
        <end position="136"/>
    </location>
</feature>
<gene>
    <name evidence="2" type="ORF">PXEA_LOCUS16729</name>
</gene>
<evidence type="ECO:0000313" key="2">
    <source>
        <dbReference type="EMBL" id="VEL23289.1"/>
    </source>
</evidence>
<accession>A0A448WYF0</accession>
<evidence type="ECO:0000256" key="1">
    <source>
        <dbReference type="SAM" id="MobiDB-lite"/>
    </source>
</evidence>
<reference evidence="2" key="1">
    <citation type="submission" date="2018-11" db="EMBL/GenBank/DDBJ databases">
        <authorList>
            <consortium name="Pathogen Informatics"/>
        </authorList>
    </citation>
    <scope>NUCLEOTIDE SEQUENCE</scope>
</reference>
<dbReference type="Proteomes" id="UP000784294">
    <property type="component" value="Unassembled WGS sequence"/>
</dbReference>
<organism evidence="2 3">
    <name type="scientific">Protopolystoma xenopodis</name>
    <dbReference type="NCBI Taxonomy" id="117903"/>
    <lineage>
        <taxon>Eukaryota</taxon>
        <taxon>Metazoa</taxon>
        <taxon>Spiralia</taxon>
        <taxon>Lophotrochozoa</taxon>
        <taxon>Platyhelminthes</taxon>
        <taxon>Monogenea</taxon>
        <taxon>Polyopisthocotylea</taxon>
        <taxon>Polystomatidea</taxon>
        <taxon>Polystomatidae</taxon>
        <taxon>Protopolystoma</taxon>
    </lineage>
</organism>
<proteinExistence type="predicted"/>
<dbReference type="AlphaFoldDB" id="A0A448WYF0"/>
<sequence length="136" mass="14475">MWLDKADLSERGARTAMSVCARRVAASASRRRRGGTAAPVVLRRRLPASGHWWPVGQTAGRTDQARRACSPSLTSSRESGGSSLSSLFLQVASPPSVPAGLSLYCRASGSSSSHRCPRSRKRWAVGGEPAGDKPMR</sequence>
<evidence type="ECO:0000313" key="3">
    <source>
        <dbReference type="Proteomes" id="UP000784294"/>
    </source>
</evidence>